<dbReference type="PROSITE" id="PS00552">
    <property type="entry name" value="HTH_MERR_1"/>
    <property type="match status" value="1"/>
</dbReference>
<comment type="caution">
    <text evidence="6">The sequence shown here is derived from an EMBL/GenBank/DDBJ whole genome shotgun (WGS) entry which is preliminary data.</text>
</comment>
<evidence type="ECO:0000256" key="1">
    <source>
        <dbReference type="ARBA" id="ARBA00022491"/>
    </source>
</evidence>
<keyword evidence="3" id="KW-0238">DNA-binding</keyword>
<evidence type="ECO:0000256" key="4">
    <source>
        <dbReference type="ARBA" id="ARBA00023163"/>
    </source>
</evidence>
<protein>
    <submittedName>
        <fullName evidence="6">MerR family transcriptional regulator</fullName>
    </submittedName>
</protein>
<dbReference type="Pfam" id="PF13411">
    <property type="entry name" value="MerR_1"/>
    <property type="match status" value="1"/>
</dbReference>
<keyword evidence="2" id="KW-0805">Transcription regulation</keyword>
<organism evidence="6 7">
    <name type="scientific">Banduia mediterranea</name>
    <dbReference type="NCBI Taxonomy" id="3075609"/>
    <lineage>
        <taxon>Bacteria</taxon>
        <taxon>Pseudomonadati</taxon>
        <taxon>Pseudomonadota</taxon>
        <taxon>Gammaproteobacteria</taxon>
        <taxon>Nevskiales</taxon>
        <taxon>Algiphilaceae</taxon>
        <taxon>Banduia</taxon>
    </lineage>
</organism>
<dbReference type="Gene3D" id="1.10.1660.10">
    <property type="match status" value="1"/>
</dbReference>
<dbReference type="EMBL" id="JAVRIC010000031">
    <property type="protein sequence ID" value="MDT0498966.1"/>
    <property type="molecule type" value="Genomic_DNA"/>
</dbReference>
<evidence type="ECO:0000313" key="6">
    <source>
        <dbReference type="EMBL" id="MDT0498966.1"/>
    </source>
</evidence>
<dbReference type="SMART" id="SM00422">
    <property type="entry name" value="HTH_MERR"/>
    <property type="match status" value="1"/>
</dbReference>
<dbReference type="InterPro" id="IPR000551">
    <property type="entry name" value="MerR-type_HTH_dom"/>
</dbReference>
<keyword evidence="7" id="KW-1185">Reference proteome</keyword>
<evidence type="ECO:0000259" key="5">
    <source>
        <dbReference type="PROSITE" id="PS50937"/>
    </source>
</evidence>
<dbReference type="InterPro" id="IPR047057">
    <property type="entry name" value="MerR_fam"/>
</dbReference>
<dbReference type="PANTHER" id="PTHR30204:SF69">
    <property type="entry name" value="MERR-FAMILY TRANSCRIPTIONAL REGULATOR"/>
    <property type="match status" value="1"/>
</dbReference>
<proteinExistence type="predicted"/>
<keyword evidence="1" id="KW-0678">Repressor</keyword>
<evidence type="ECO:0000256" key="3">
    <source>
        <dbReference type="ARBA" id="ARBA00023125"/>
    </source>
</evidence>
<dbReference type="Proteomes" id="UP001254608">
    <property type="component" value="Unassembled WGS sequence"/>
</dbReference>
<accession>A0ABU2WM69</accession>
<sequence>MRIGELAERSGLSQRTIRYYEQLGLLEPMPRRGAAYRYYDDSALKRLDKIAALKGLGLSLDEIAEVAAYYFVSDPKAVVSGKRRVLDILETHLAEADARIHSLKETRQQIVGNIERIREFLAQR</sequence>
<evidence type="ECO:0000256" key="2">
    <source>
        <dbReference type="ARBA" id="ARBA00023015"/>
    </source>
</evidence>
<dbReference type="PANTHER" id="PTHR30204">
    <property type="entry name" value="REDOX-CYCLING DRUG-SENSING TRANSCRIPTIONAL ACTIVATOR SOXR"/>
    <property type="match status" value="1"/>
</dbReference>
<dbReference type="PROSITE" id="PS50937">
    <property type="entry name" value="HTH_MERR_2"/>
    <property type="match status" value="1"/>
</dbReference>
<dbReference type="RefSeq" id="WP_311366378.1">
    <property type="nucleotide sequence ID" value="NZ_JAVRIC010000031.1"/>
</dbReference>
<dbReference type="InterPro" id="IPR009061">
    <property type="entry name" value="DNA-bd_dom_put_sf"/>
</dbReference>
<feature type="domain" description="HTH merR-type" evidence="5">
    <location>
        <begin position="1"/>
        <end position="69"/>
    </location>
</feature>
<dbReference type="SUPFAM" id="SSF46955">
    <property type="entry name" value="Putative DNA-binding domain"/>
    <property type="match status" value="1"/>
</dbReference>
<name>A0ABU2WM69_9GAMM</name>
<evidence type="ECO:0000313" key="7">
    <source>
        <dbReference type="Proteomes" id="UP001254608"/>
    </source>
</evidence>
<keyword evidence="4" id="KW-0804">Transcription</keyword>
<reference evidence="6 7" key="1">
    <citation type="submission" date="2023-09" db="EMBL/GenBank/DDBJ databases">
        <authorList>
            <person name="Rey-Velasco X."/>
        </authorList>
    </citation>
    <scope>NUCLEOTIDE SEQUENCE [LARGE SCALE GENOMIC DNA]</scope>
    <source>
        <strain evidence="6 7">W345</strain>
    </source>
</reference>
<dbReference type="PRINTS" id="PR00040">
    <property type="entry name" value="HTHMERR"/>
</dbReference>
<gene>
    <name evidence="6" type="ORF">RM530_16605</name>
</gene>